<accession>A0A3M6XVB3</accession>
<evidence type="ECO:0000256" key="2">
    <source>
        <dbReference type="ARBA" id="ARBA00008655"/>
    </source>
</evidence>
<dbReference type="SUPFAM" id="SSF69593">
    <property type="entry name" value="Glycerol-3-phosphate (1)-acyltransferase"/>
    <property type="match status" value="1"/>
</dbReference>
<dbReference type="GO" id="GO:0006629">
    <property type="term" value="P:lipid metabolic process"/>
    <property type="evidence" value="ECO:0007669"/>
    <property type="project" value="UniProtKB-KW"/>
</dbReference>
<evidence type="ECO:0000313" key="13">
    <source>
        <dbReference type="Proteomes" id="UP000282582"/>
    </source>
</evidence>
<feature type="domain" description="Phospholipid/glycerol acyltransferase" evidence="11">
    <location>
        <begin position="130"/>
        <end position="249"/>
    </location>
</feature>
<evidence type="ECO:0000259" key="11">
    <source>
        <dbReference type="SMART" id="SM00563"/>
    </source>
</evidence>
<keyword evidence="6" id="KW-0443">Lipid metabolism</keyword>
<comment type="caution">
    <text evidence="12">The sequence shown here is derived from an EMBL/GenBank/DDBJ whole genome shotgun (WGS) entry which is preliminary data.</text>
</comment>
<keyword evidence="8" id="KW-0012">Acyltransferase</keyword>
<dbReference type="InterPro" id="IPR002123">
    <property type="entry name" value="Plipid/glycerol_acylTrfase"/>
</dbReference>
<dbReference type="PANTHER" id="PTHR23063:SF60">
    <property type="entry name" value="LYSOPHOSPHATIDIC ACID:OLEOYL-COA ACYLTRANSFERASE 1"/>
    <property type="match status" value="1"/>
</dbReference>
<keyword evidence="4 10" id="KW-0812">Transmembrane</keyword>
<evidence type="ECO:0000256" key="8">
    <source>
        <dbReference type="ARBA" id="ARBA00023315"/>
    </source>
</evidence>
<dbReference type="EMBL" id="QWIK01001459">
    <property type="protein sequence ID" value="RMX94548.1"/>
    <property type="molecule type" value="Genomic_DNA"/>
</dbReference>
<dbReference type="GO" id="GO:0016746">
    <property type="term" value="F:acyltransferase activity"/>
    <property type="evidence" value="ECO:0007669"/>
    <property type="project" value="UniProtKB-KW"/>
</dbReference>
<evidence type="ECO:0000256" key="9">
    <source>
        <dbReference type="SAM" id="MobiDB-lite"/>
    </source>
</evidence>
<evidence type="ECO:0000256" key="5">
    <source>
        <dbReference type="ARBA" id="ARBA00022989"/>
    </source>
</evidence>
<evidence type="ECO:0000256" key="3">
    <source>
        <dbReference type="ARBA" id="ARBA00022679"/>
    </source>
</evidence>
<proteinExistence type="inferred from homology"/>
<feature type="transmembrane region" description="Helical" evidence="10">
    <location>
        <begin position="54"/>
        <end position="77"/>
    </location>
</feature>
<keyword evidence="3" id="KW-0808">Transferase</keyword>
<comment type="similarity">
    <text evidence="2">Belongs to the 1-acyl-sn-glycerol-3-phosphate acyltransferase family.</text>
</comment>
<evidence type="ECO:0000256" key="4">
    <source>
        <dbReference type="ARBA" id="ARBA00022692"/>
    </source>
</evidence>
<feature type="compositionally biased region" description="Basic and acidic residues" evidence="9">
    <location>
        <begin position="336"/>
        <end position="353"/>
    </location>
</feature>
<evidence type="ECO:0000256" key="10">
    <source>
        <dbReference type="SAM" id="Phobius"/>
    </source>
</evidence>
<name>A0A3M6XVB3_HORWE</name>
<keyword evidence="5 10" id="KW-1133">Transmembrane helix</keyword>
<dbReference type="AlphaFoldDB" id="A0A3M6XVB3"/>
<dbReference type="SMART" id="SM00563">
    <property type="entry name" value="PlsC"/>
    <property type="match status" value="1"/>
</dbReference>
<reference evidence="12 13" key="1">
    <citation type="journal article" date="2018" name="BMC Genomics">
        <title>Genomic evidence for intraspecific hybridization in a clonal and extremely halotolerant yeast.</title>
        <authorList>
            <person name="Gostincar C."/>
            <person name="Stajich J.E."/>
            <person name="Zupancic J."/>
            <person name="Zalar P."/>
            <person name="Gunde-Cimerman N."/>
        </authorList>
    </citation>
    <scope>NUCLEOTIDE SEQUENCE [LARGE SCALE GENOMIC DNA]</scope>
    <source>
        <strain evidence="12 13">EXF-6654</strain>
    </source>
</reference>
<organism evidence="12 13">
    <name type="scientific">Hortaea werneckii</name>
    <name type="common">Black yeast</name>
    <name type="synonym">Cladosporium werneckii</name>
    <dbReference type="NCBI Taxonomy" id="91943"/>
    <lineage>
        <taxon>Eukaryota</taxon>
        <taxon>Fungi</taxon>
        <taxon>Dikarya</taxon>
        <taxon>Ascomycota</taxon>
        <taxon>Pezizomycotina</taxon>
        <taxon>Dothideomycetes</taxon>
        <taxon>Dothideomycetidae</taxon>
        <taxon>Mycosphaerellales</taxon>
        <taxon>Teratosphaeriaceae</taxon>
        <taxon>Hortaea</taxon>
    </lineage>
</organism>
<feature type="compositionally biased region" description="Low complexity" evidence="9">
    <location>
        <begin position="306"/>
        <end position="317"/>
    </location>
</feature>
<evidence type="ECO:0000256" key="1">
    <source>
        <dbReference type="ARBA" id="ARBA00004370"/>
    </source>
</evidence>
<dbReference type="Proteomes" id="UP000282582">
    <property type="component" value="Unassembled WGS sequence"/>
</dbReference>
<feature type="region of interest" description="Disordered" evidence="9">
    <location>
        <begin position="282"/>
        <end position="360"/>
    </location>
</feature>
<evidence type="ECO:0000256" key="6">
    <source>
        <dbReference type="ARBA" id="ARBA00023098"/>
    </source>
</evidence>
<evidence type="ECO:0000256" key="7">
    <source>
        <dbReference type="ARBA" id="ARBA00023136"/>
    </source>
</evidence>
<evidence type="ECO:0000313" key="12">
    <source>
        <dbReference type="EMBL" id="RMX94548.1"/>
    </source>
</evidence>
<gene>
    <name evidence="12" type="ORF">D0868_12233</name>
</gene>
<sequence>MERYGQYRDRGKTHYDPILILTLSTDDTNTVQGSGIAPFLPIAPPPTSPLWLPWHLLLFSIRVPLVAFAWFIWLTLISHIPAGSGLRKANQWCLLGIPGVWWVDLQIDGVRRGSVGRFGGSRRALPQPGTVVSASWTSPLDVLYLAAIFDPIFTLSHAGEEGSKRGVRVVSQETALAASVGVQNPLEVLSGPGEIVPLSDLLAKNPRRIIVVFPEGTTSNGRGILRLVPSSFTSAAPQTKIYPMSIKYTPQDIVTPIPGWMEVLRFIWRLNSSQNHTIRVRIGAPHTKSMHTKTVDGESTAQTTARGGQERPSSSRSGRGGGFESNFFDTLQRSPPRHEESDDPMESRGDGRIEVSPAEQKLLDAVADDLARLGRVKRVDLGFEEKERFVQAWKGAQGARERSGRK</sequence>
<keyword evidence="7 10" id="KW-0472">Membrane</keyword>
<dbReference type="GO" id="GO:0016020">
    <property type="term" value="C:membrane"/>
    <property type="evidence" value="ECO:0007669"/>
    <property type="project" value="UniProtKB-SubCell"/>
</dbReference>
<comment type="subcellular location">
    <subcellularLocation>
        <location evidence="1">Membrane</location>
    </subcellularLocation>
</comment>
<protein>
    <recommendedName>
        <fullName evidence="11">Phospholipid/glycerol acyltransferase domain-containing protein</fullName>
    </recommendedName>
</protein>
<dbReference type="PANTHER" id="PTHR23063">
    <property type="entry name" value="PHOSPHOLIPID ACYLTRANSFERASE"/>
    <property type="match status" value="1"/>
</dbReference>